<dbReference type="EMBL" id="JMSN01000004">
    <property type="protein sequence ID" value="KDN53051.1"/>
    <property type="molecule type" value="Genomic_DNA"/>
</dbReference>
<dbReference type="Pfam" id="PF03152">
    <property type="entry name" value="UFD1_N1"/>
    <property type="match status" value="1"/>
</dbReference>
<evidence type="ECO:0000313" key="6">
    <source>
        <dbReference type="EMBL" id="KDN53051.1"/>
    </source>
</evidence>
<dbReference type="GO" id="GO:0034098">
    <property type="term" value="C:VCP-NPL4-UFD1 AAA ATPase complex"/>
    <property type="evidence" value="ECO:0007669"/>
    <property type="project" value="TreeGrafter"/>
</dbReference>
<dbReference type="RefSeq" id="XP_013245890.1">
    <property type="nucleotide sequence ID" value="XM_013390436.1"/>
</dbReference>
<accession>A0A066WGW4</accession>
<evidence type="ECO:0000256" key="1">
    <source>
        <dbReference type="ARBA" id="ARBA00006043"/>
    </source>
</evidence>
<dbReference type="PANTHER" id="PTHR12555">
    <property type="entry name" value="UBIQUITIN FUSION DEGRADATON PROTEIN 1"/>
    <property type="match status" value="1"/>
</dbReference>
<dbReference type="InterPro" id="IPR042299">
    <property type="entry name" value="Ufd1-like_Nn"/>
</dbReference>
<dbReference type="PANTHER" id="PTHR12555:SF13">
    <property type="entry name" value="UBIQUITIN RECOGNITION FACTOR IN ER-ASSOCIATED DEGRADATION PROTEIN 1"/>
    <property type="match status" value="1"/>
</dbReference>
<feature type="compositionally biased region" description="Gly residues" evidence="3">
    <location>
        <begin position="276"/>
        <end position="285"/>
    </location>
</feature>
<keyword evidence="2" id="KW-0833">Ubl conjugation pathway</keyword>
<feature type="region of interest" description="Disordered" evidence="3">
    <location>
        <begin position="375"/>
        <end position="483"/>
    </location>
</feature>
<dbReference type="FunCoup" id="A0A066WGW4">
    <property type="interactions" value="593"/>
</dbReference>
<dbReference type="AlphaFoldDB" id="A0A066WGW4"/>
<evidence type="ECO:0000256" key="2">
    <source>
        <dbReference type="ARBA" id="ARBA00022786"/>
    </source>
</evidence>
<organism evidence="6 7">
    <name type="scientific">Tilletiaria anomala (strain ATCC 24038 / CBS 436.72 / UBC 951)</name>
    <dbReference type="NCBI Taxonomy" id="1037660"/>
    <lineage>
        <taxon>Eukaryota</taxon>
        <taxon>Fungi</taxon>
        <taxon>Dikarya</taxon>
        <taxon>Basidiomycota</taxon>
        <taxon>Ustilaginomycotina</taxon>
        <taxon>Exobasidiomycetes</taxon>
        <taxon>Georgefischeriales</taxon>
        <taxon>Tilletiariaceae</taxon>
        <taxon>Tilletiaria</taxon>
    </lineage>
</organism>
<protein>
    <submittedName>
        <fullName evidence="6">UFD1-domain-containing protein</fullName>
    </submittedName>
</protein>
<evidence type="ECO:0000259" key="4">
    <source>
        <dbReference type="Pfam" id="PF03152"/>
    </source>
</evidence>
<dbReference type="InterPro" id="IPR055417">
    <property type="entry name" value="UFD1_N1"/>
</dbReference>
<evidence type="ECO:0000259" key="5">
    <source>
        <dbReference type="Pfam" id="PF24842"/>
    </source>
</evidence>
<feature type="domain" description="Ubiquitin fusion degradation protein UFD1 N-terminal subdomain 1" evidence="4">
    <location>
        <begin position="40"/>
        <end position="161"/>
    </location>
</feature>
<comment type="similarity">
    <text evidence="1">Belongs to the UFD1 family.</text>
</comment>
<dbReference type="GO" id="GO:0036503">
    <property type="term" value="P:ERAD pathway"/>
    <property type="evidence" value="ECO:0007669"/>
    <property type="project" value="TreeGrafter"/>
</dbReference>
<keyword evidence="7" id="KW-1185">Reference proteome</keyword>
<dbReference type="STRING" id="1037660.A0A066WGW4"/>
<evidence type="ECO:0000313" key="7">
    <source>
        <dbReference type="Proteomes" id="UP000027361"/>
    </source>
</evidence>
<sequence>MFGGTYGGGLGREFPVGSSLAAHLMGGGFNRFGAHPSAYDDYLTAYSMAMLPGQERDNVSYGGKVILPPSSLDQLTRMEVEGPWVFRLRNPNPNVPSKDALPAREDGGASSSAASSRARESHAGVLEFIADHGRVHLPAWMMKSLALNEGDRVRVTGTTLPKGKMVKIQPQTVDFLEISDPKAVLEQALRNFSTLTPGDIIEFKYNCLTFEVLIMEITPDAPGISIIDTDLEVDFAAPKGYVEPAPQPKIPPATMASKLKIETSATESIPASGASTPGGGSGAGGHSSRRESSSAATVQQPAGPFRGAGQTLSGKKSKGKKTKEIEQIDPFSLVRRTDQPKIVTNDTLLEDKKVPAALRLEFGRLFFGYDYIPPGGKQEDKENTSAKQISFSGTGQTLSGRAPRRKVDSSAPKASVVVSSSAPGTAATGAAGELSAPAVKPFGGQGETLGGKRTVKRPLDNETSSGRRQKSPNVIEVDSSSED</sequence>
<dbReference type="InterPro" id="IPR004854">
    <property type="entry name" value="Ufd1-like"/>
</dbReference>
<dbReference type="GO" id="GO:0006511">
    <property type="term" value="P:ubiquitin-dependent protein catabolic process"/>
    <property type="evidence" value="ECO:0007669"/>
    <property type="project" value="InterPro"/>
</dbReference>
<comment type="caution">
    <text evidence="6">The sequence shown here is derived from an EMBL/GenBank/DDBJ whole genome shotgun (WGS) entry which is preliminary data.</text>
</comment>
<dbReference type="GeneID" id="25261326"/>
<feature type="compositionally biased region" description="Low complexity" evidence="3">
    <location>
        <begin position="409"/>
        <end position="438"/>
    </location>
</feature>
<dbReference type="OMA" id="VCMIETD"/>
<feature type="region of interest" description="Disordered" evidence="3">
    <location>
        <begin position="88"/>
        <end position="118"/>
    </location>
</feature>
<dbReference type="Proteomes" id="UP000027361">
    <property type="component" value="Unassembled WGS sequence"/>
</dbReference>
<name>A0A066WGW4_TILAU</name>
<gene>
    <name evidence="6" type="ORF">K437DRAFT_115008</name>
</gene>
<proteinExistence type="inferred from homology"/>
<dbReference type="OrthoDB" id="422728at2759"/>
<dbReference type="GO" id="GO:0031593">
    <property type="term" value="F:polyubiquitin modification-dependent protein binding"/>
    <property type="evidence" value="ECO:0007669"/>
    <property type="project" value="TreeGrafter"/>
</dbReference>
<dbReference type="HOGENOM" id="CLU_037790_1_1_1"/>
<dbReference type="Gene3D" id="2.40.40.50">
    <property type="entry name" value="Ubiquitin fusion degradation protein UFD1, N-terminal domain"/>
    <property type="match status" value="1"/>
</dbReference>
<evidence type="ECO:0000256" key="3">
    <source>
        <dbReference type="SAM" id="MobiDB-lite"/>
    </source>
</evidence>
<dbReference type="Pfam" id="PF24842">
    <property type="entry name" value="UFD1_N2"/>
    <property type="match status" value="1"/>
</dbReference>
<reference evidence="6 7" key="1">
    <citation type="submission" date="2014-05" db="EMBL/GenBank/DDBJ databases">
        <title>Draft genome sequence of a rare smut relative, Tilletiaria anomala UBC 951.</title>
        <authorList>
            <consortium name="DOE Joint Genome Institute"/>
            <person name="Toome M."/>
            <person name="Kuo A."/>
            <person name="Henrissat B."/>
            <person name="Lipzen A."/>
            <person name="Tritt A."/>
            <person name="Yoshinaga Y."/>
            <person name="Zane M."/>
            <person name="Barry K."/>
            <person name="Grigoriev I.V."/>
            <person name="Spatafora J.W."/>
            <person name="Aimea M.C."/>
        </authorList>
    </citation>
    <scope>NUCLEOTIDE SEQUENCE [LARGE SCALE GENOMIC DNA]</scope>
    <source>
        <strain evidence="6 7">UBC 951</strain>
    </source>
</reference>
<dbReference type="InterPro" id="IPR055418">
    <property type="entry name" value="UFD1_N2"/>
</dbReference>
<dbReference type="InParanoid" id="A0A066WGW4"/>
<feature type="region of interest" description="Disordered" evidence="3">
    <location>
        <begin position="266"/>
        <end position="332"/>
    </location>
</feature>
<dbReference type="Gene3D" id="3.10.330.10">
    <property type="match status" value="1"/>
</dbReference>
<feature type="compositionally biased region" description="Polar residues" evidence="3">
    <location>
        <begin position="385"/>
        <end position="399"/>
    </location>
</feature>
<feature type="domain" description="Ubiquitin fusion degradation protein UFD1 N-terminal subdomain 2" evidence="5">
    <location>
        <begin position="162"/>
        <end position="238"/>
    </location>
</feature>